<sequence>MDVRHCVQGLSDVVLPFAPCYERILIKGCQTICDSCNYEKRFVRHAISEILLWQFSSSEITSDKPVFKEGGCTMTKNNVFHFPTEQNKGATDLVNTFPVLHFSIEGRLPHKDVDRKTYVEARDYFLDQILDTYDWEDLGIEFNRAIAYIANYFKSPRIRDLDNLNRKSLIDGLRKTLVIKNDGFYCLSHMGDGFYDGERDHIELFVMERKHIWDFGKLWDVMGLNVLAAGDLNEDDTLEEPIKPENQLESAEDFWENF</sequence>
<comment type="caution">
    <text evidence="1">The sequence shown here is derived from an EMBL/GenBank/DDBJ whole genome shotgun (WGS) entry which is preliminary data.</text>
</comment>
<dbReference type="GO" id="GO:0006310">
    <property type="term" value="P:DNA recombination"/>
    <property type="evidence" value="ECO:0007669"/>
    <property type="project" value="InterPro"/>
</dbReference>
<dbReference type="RefSeq" id="WP_138602783.1">
    <property type="nucleotide sequence ID" value="NZ_VCIA01000001.1"/>
</dbReference>
<protein>
    <submittedName>
        <fullName evidence="1">Uncharacterized protein</fullName>
    </submittedName>
</protein>
<evidence type="ECO:0000313" key="1">
    <source>
        <dbReference type="EMBL" id="TMN21914.1"/>
    </source>
</evidence>
<dbReference type="SUPFAM" id="SSF103084">
    <property type="entry name" value="Holliday junction resolvase RusA"/>
    <property type="match status" value="1"/>
</dbReference>
<dbReference type="Proteomes" id="UP000306980">
    <property type="component" value="Unassembled WGS sequence"/>
</dbReference>
<gene>
    <name evidence="1" type="ORF">FFL34_07140</name>
</gene>
<proteinExistence type="predicted"/>
<evidence type="ECO:0000313" key="2">
    <source>
        <dbReference type="Proteomes" id="UP000306980"/>
    </source>
</evidence>
<name>A0A5S3QJ21_9BACI</name>
<dbReference type="OrthoDB" id="2476074at2"/>
<organism evidence="1 2">
    <name type="scientific">Lentibacillus cibarius</name>
    <dbReference type="NCBI Taxonomy" id="2583219"/>
    <lineage>
        <taxon>Bacteria</taxon>
        <taxon>Bacillati</taxon>
        <taxon>Bacillota</taxon>
        <taxon>Bacilli</taxon>
        <taxon>Bacillales</taxon>
        <taxon>Bacillaceae</taxon>
        <taxon>Lentibacillus</taxon>
    </lineage>
</organism>
<dbReference type="GO" id="GO:0000287">
    <property type="term" value="F:magnesium ion binding"/>
    <property type="evidence" value="ECO:0007669"/>
    <property type="project" value="InterPro"/>
</dbReference>
<dbReference type="InterPro" id="IPR036614">
    <property type="entry name" value="RusA-like_sf"/>
</dbReference>
<reference evidence="1 2" key="1">
    <citation type="submission" date="2019-05" db="EMBL/GenBank/DDBJ databases">
        <title>Genomic analysis of Lentibacillus sp. NKC220-2.</title>
        <authorList>
            <person name="Oh Y.J."/>
        </authorList>
    </citation>
    <scope>NUCLEOTIDE SEQUENCE [LARGE SCALE GENOMIC DNA]</scope>
    <source>
        <strain evidence="1 2">NKC220-2</strain>
    </source>
</reference>
<accession>A0A5S3QJ21</accession>
<dbReference type="AlphaFoldDB" id="A0A5S3QJ21"/>
<dbReference type="GO" id="GO:0006281">
    <property type="term" value="P:DNA repair"/>
    <property type="evidence" value="ECO:0007669"/>
    <property type="project" value="InterPro"/>
</dbReference>
<dbReference type="EMBL" id="VCIA01000001">
    <property type="protein sequence ID" value="TMN21914.1"/>
    <property type="molecule type" value="Genomic_DNA"/>
</dbReference>